<dbReference type="EMBL" id="BMHQ01000002">
    <property type="protein sequence ID" value="GGE08776.1"/>
    <property type="molecule type" value="Genomic_DNA"/>
</dbReference>
<dbReference type="Proteomes" id="UP000625210">
    <property type="component" value="Unassembled WGS sequence"/>
</dbReference>
<proteinExistence type="predicted"/>
<accession>A0A8J2VFG6</accession>
<sequence length="60" mass="6672">MEKPSKTLAVPRISGGFCGLLPIPMFPNYLCFTHYLLKAVSTDVDITYVIAIQVYDYGSL</sequence>
<reference evidence="1" key="1">
    <citation type="journal article" date="2014" name="Int. J. Syst. Evol. Microbiol.">
        <title>Complete genome sequence of Corynebacterium casei LMG S-19264T (=DSM 44701T), isolated from a smear-ripened cheese.</title>
        <authorList>
            <consortium name="US DOE Joint Genome Institute (JGI-PGF)"/>
            <person name="Walter F."/>
            <person name="Albersmeier A."/>
            <person name="Kalinowski J."/>
            <person name="Ruckert C."/>
        </authorList>
    </citation>
    <scope>NUCLEOTIDE SEQUENCE</scope>
    <source>
        <strain evidence="1">CGMCC 1.15179</strain>
    </source>
</reference>
<comment type="caution">
    <text evidence="1">The sequence shown here is derived from an EMBL/GenBank/DDBJ whole genome shotgun (WGS) entry which is preliminary data.</text>
</comment>
<evidence type="ECO:0000313" key="2">
    <source>
        <dbReference type="Proteomes" id="UP000625210"/>
    </source>
</evidence>
<organism evidence="1 2">
    <name type="scientific">Marinithermofilum abyssi</name>
    <dbReference type="NCBI Taxonomy" id="1571185"/>
    <lineage>
        <taxon>Bacteria</taxon>
        <taxon>Bacillati</taxon>
        <taxon>Bacillota</taxon>
        <taxon>Bacilli</taxon>
        <taxon>Bacillales</taxon>
        <taxon>Thermoactinomycetaceae</taxon>
        <taxon>Marinithermofilum</taxon>
    </lineage>
</organism>
<evidence type="ECO:0000313" key="1">
    <source>
        <dbReference type="EMBL" id="GGE08776.1"/>
    </source>
</evidence>
<dbReference type="AlphaFoldDB" id="A0A8J2VFG6"/>
<keyword evidence="2" id="KW-1185">Reference proteome</keyword>
<gene>
    <name evidence="1" type="ORF">GCM10011571_07590</name>
</gene>
<reference evidence="1" key="2">
    <citation type="submission" date="2020-09" db="EMBL/GenBank/DDBJ databases">
        <authorList>
            <person name="Sun Q."/>
            <person name="Zhou Y."/>
        </authorList>
    </citation>
    <scope>NUCLEOTIDE SEQUENCE</scope>
    <source>
        <strain evidence="1">CGMCC 1.15179</strain>
    </source>
</reference>
<protein>
    <submittedName>
        <fullName evidence="1">Uncharacterized protein</fullName>
    </submittedName>
</protein>
<name>A0A8J2VFG6_9BACL</name>